<dbReference type="PANTHER" id="PTHR33495">
    <property type="entry name" value="ANTI-SIGMA FACTOR ANTAGONIST TM_1081-RELATED-RELATED"/>
    <property type="match status" value="1"/>
</dbReference>
<reference evidence="4 5" key="1">
    <citation type="submission" date="2017-10" db="EMBL/GenBank/DDBJ databases">
        <title>Draft genome of Longimonas halophila.</title>
        <authorList>
            <person name="Goh K.M."/>
            <person name="Shamsir M.S."/>
            <person name="Lim S.W."/>
        </authorList>
    </citation>
    <scope>NUCLEOTIDE SEQUENCE [LARGE SCALE GENOMIC DNA]</scope>
    <source>
        <strain evidence="4 5">KCTC 42399</strain>
    </source>
</reference>
<feature type="domain" description="STAS" evidence="3">
    <location>
        <begin position="2"/>
        <end position="111"/>
    </location>
</feature>
<protein>
    <recommendedName>
        <fullName evidence="2">Anti-sigma factor antagonist</fullName>
    </recommendedName>
</protein>
<dbReference type="InterPro" id="IPR002645">
    <property type="entry name" value="STAS_dom"/>
</dbReference>
<dbReference type="AlphaFoldDB" id="A0A2H3P042"/>
<dbReference type="PROSITE" id="PS50801">
    <property type="entry name" value="STAS"/>
    <property type="match status" value="1"/>
</dbReference>
<dbReference type="CDD" id="cd07043">
    <property type="entry name" value="STAS_anti-anti-sigma_factors"/>
    <property type="match status" value="1"/>
</dbReference>
<comment type="similarity">
    <text evidence="1 2">Belongs to the anti-sigma-factor antagonist family.</text>
</comment>
<keyword evidence="5" id="KW-1185">Reference proteome</keyword>
<name>A0A2H3P042_9BACT</name>
<evidence type="ECO:0000313" key="4">
    <source>
        <dbReference type="EMBL" id="PEN06636.1"/>
    </source>
</evidence>
<dbReference type="OrthoDB" id="1493620at2"/>
<dbReference type="InterPro" id="IPR036513">
    <property type="entry name" value="STAS_dom_sf"/>
</dbReference>
<evidence type="ECO:0000259" key="3">
    <source>
        <dbReference type="PROSITE" id="PS50801"/>
    </source>
</evidence>
<sequence length="112" mass="12340">MSFSTQSVSDDTLVVHVGETLDFRNADTFKETVHPPIDAGKHQFILDFSDTDVLDSSGLGAIFSLYRRVAAHDGTVVFANTSEPVRVVVELTRTYKVFPQYDSVEAAQAELT</sequence>
<dbReference type="NCBIfam" id="TIGR00377">
    <property type="entry name" value="ant_ant_sig"/>
    <property type="match status" value="1"/>
</dbReference>
<dbReference type="InterPro" id="IPR003658">
    <property type="entry name" value="Anti-sigma_ant"/>
</dbReference>
<dbReference type="Proteomes" id="UP000221024">
    <property type="component" value="Unassembled WGS sequence"/>
</dbReference>
<gene>
    <name evidence="4" type="ORF">CRI93_08270</name>
</gene>
<organism evidence="4 5">
    <name type="scientific">Longimonas halophila</name>
    <dbReference type="NCBI Taxonomy" id="1469170"/>
    <lineage>
        <taxon>Bacteria</taxon>
        <taxon>Pseudomonadati</taxon>
        <taxon>Rhodothermota</taxon>
        <taxon>Rhodothermia</taxon>
        <taxon>Rhodothermales</taxon>
        <taxon>Salisaetaceae</taxon>
        <taxon>Longimonas</taxon>
    </lineage>
</organism>
<evidence type="ECO:0000313" key="5">
    <source>
        <dbReference type="Proteomes" id="UP000221024"/>
    </source>
</evidence>
<comment type="caution">
    <text evidence="4">The sequence shown here is derived from an EMBL/GenBank/DDBJ whole genome shotgun (WGS) entry which is preliminary data.</text>
</comment>
<dbReference type="Gene3D" id="3.30.750.24">
    <property type="entry name" value="STAS domain"/>
    <property type="match status" value="1"/>
</dbReference>
<dbReference type="PANTHER" id="PTHR33495:SF2">
    <property type="entry name" value="ANTI-SIGMA FACTOR ANTAGONIST TM_1081-RELATED"/>
    <property type="match status" value="1"/>
</dbReference>
<dbReference type="SUPFAM" id="SSF52091">
    <property type="entry name" value="SpoIIaa-like"/>
    <property type="match status" value="1"/>
</dbReference>
<dbReference type="Pfam" id="PF01740">
    <property type="entry name" value="STAS"/>
    <property type="match status" value="1"/>
</dbReference>
<evidence type="ECO:0000256" key="2">
    <source>
        <dbReference type="RuleBase" id="RU003749"/>
    </source>
</evidence>
<dbReference type="GO" id="GO:0043856">
    <property type="term" value="F:anti-sigma factor antagonist activity"/>
    <property type="evidence" value="ECO:0007669"/>
    <property type="project" value="InterPro"/>
</dbReference>
<accession>A0A2H3P042</accession>
<dbReference type="RefSeq" id="WP_098062161.1">
    <property type="nucleotide sequence ID" value="NZ_PDEP01000007.1"/>
</dbReference>
<evidence type="ECO:0000256" key="1">
    <source>
        <dbReference type="ARBA" id="ARBA00009013"/>
    </source>
</evidence>
<proteinExistence type="inferred from homology"/>
<dbReference type="EMBL" id="PDEP01000007">
    <property type="protein sequence ID" value="PEN06636.1"/>
    <property type="molecule type" value="Genomic_DNA"/>
</dbReference>